<organism evidence="2 3">
    <name type="scientific">Pyramidobacter porci</name>
    <dbReference type="NCBI Taxonomy" id="2605789"/>
    <lineage>
        <taxon>Bacteria</taxon>
        <taxon>Thermotogati</taxon>
        <taxon>Synergistota</taxon>
        <taxon>Synergistia</taxon>
        <taxon>Synergistales</taxon>
        <taxon>Dethiosulfovibrionaceae</taxon>
        <taxon>Pyramidobacter</taxon>
    </lineage>
</organism>
<evidence type="ECO:0000313" key="3">
    <source>
        <dbReference type="Proteomes" id="UP000473699"/>
    </source>
</evidence>
<dbReference type="Proteomes" id="UP000473699">
    <property type="component" value="Unassembled WGS sequence"/>
</dbReference>
<feature type="domain" description="DUF6876" evidence="1">
    <location>
        <begin position="7"/>
        <end position="123"/>
    </location>
</feature>
<sequence>MKHSAEDIKSALAMQTGTSHYWKVCPFKNAPVITDGVKVMIDMCEAYWLVNHIASYQMEEKIRNEEFQVWTLERRQDDTATLTCDDGNGHVLLSDAISYTDFPLPEGIKLYLDNGVLLLPSEY</sequence>
<dbReference type="Pfam" id="PF21781">
    <property type="entry name" value="DUF6876"/>
    <property type="match status" value="1"/>
</dbReference>
<proteinExistence type="predicted"/>
<keyword evidence="3" id="KW-1185">Reference proteome</keyword>
<dbReference type="EMBL" id="VUNH01000006">
    <property type="protein sequence ID" value="MST55656.1"/>
    <property type="molecule type" value="Genomic_DNA"/>
</dbReference>
<dbReference type="RefSeq" id="WP_154528752.1">
    <property type="nucleotide sequence ID" value="NZ_VUNH01000006.1"/>
</dbReference>
<evidence type="ECO:0000259" key="1">
    <source>
        <dbReference type="Pfam" id="PF21781"/>
    </source>
</evidence>
<evidence type="ECO:0000313" key="2">
    <source>
        <dbReference type="EMBL" id="MST55656.1"/>
    </source>
</evidence>
<accession>A0A6L5YBE6</accession>
<protein>
    <recommendedName>
        <fullName evidence="1">DUF6876 domain-containing protein</fullName>
    </recommendedName>
</protein>
<dbReference type="AlphaFoldDB" id="A0A6L5YBE6"/>
<name>A0A6L5YBE6_9BACT</name>
<comment type="caution">
    <text evidence="2">The sequence shown here is derived from an EMBL/GenBank/DDBJ whole genome shotgun (WGS) entry which is preliminary data.</text>
</comment>
<dbReference type="InterPro" id="IPR049241">
    <property type="entry name" value="DUF6876"/>
</dbReference>
<gene>
    <name evidence="2" type="ORF">FYJ74_06365</name>
</gene>
<reference evidence="2 3" key="1">
    <citation type="submission" date="2019-08" db="EMBL/GenBank/DDBJ databases">
        <title>In-depth cultivation of the pig gut microbiome towards novel bacterial diversity and tailored functional studies.</title>
        <authorList>
            <person name="Wylensek D."/>
            <person name="Hitch T.C.A."/>
            <person name="Clavel T."/>
        </authorList>
    </citation>
    <scope>NUCLEOTIDE SEQUENCE [LARGE SCALE GENOMIC DNA]</scope>
    <source>
        <strain evidence="2 3">SM-530-WT-4B</strain>
    </source>
</reference>